<evidence type="ECO:0000313" key="3">
    <source>
        <dbReference type="EMBL" id="OIW29250.1"/>
    </source>
</evidence>
<dbReference type="EMBL" id="KV875098">
    <property type="protein sequence ID" value="OIW29250.1"/>
    <property type="molecule type" value="Genomic_DNA"/>
</dbReference>
<evidence type="ECO:0000256" key="1">
    <source>
        <dbReference type="SAM" id="MobiDB-lite"/>
    </source>
</evidence>
<dbReference type="AlphaFoldDB" id="A0A1J7JNE0"/>
<dbReference type="PANTHER" id="PTHR16861">
    <property type="entry name" value="GLYCOPROTEIN 38"/>
    <property type="match status" value="1"/>
</dbReference>
<organism evidence="3 4">
    <name type="scientific">Coniochaeta ligniaria NRRL 30616</name>
    <dbReference type="NCBI Taxonomy" id="1408157"/>
    <lineage>
        <taxon>Eukaryota</taxon>
        <taxon>Fungi</taxon>
        <taxon>Dikarya</taxon>
        <taxon>Ascomycota</taxon>
        <taxon>Pezizomycotina</taxon>
        <taxon>Sordariomycetes</taxon>
        <taxon>Sordariomycetidae</taxon>
        <taxon>Coniochaetales</taxon>
        <taxon>Coniochaetaceae</taxon>
        <taxon>Coniochaeta</taxon>
    </lineage>
</organism>
<protein>
    <recommendedName>
        <fullName evidence="5">Mid2 domain-containing protein</fullName>
    </recommendedName>
</protein>
<feature type="compositionally biased region" description="Low complexity" evidence="1">
    <location>
        <begin position="116"/>
        <end position="168"/>
    </location>
</feature>
<sequence>MRRRRLVVRGKNASGSYSGRDASTILPVCAIPSNTTALHSGFSISWVSASSTLAQTCVQTATSTSFVTVQCDSGTFVEFSSVTVPNTISDKVLQSYVLFAPLYQLNFKASDVPAKTTSTSGPTSSPTSTPLTLPTTGIPSQTSSSSSSSATETGSPTAPAAPTDASGLSSGAKAGIGVGVALGALLLTALAILFFRLRRRKQNMAASTAGTSAVGAGTGAGAVGEKGARNGRSQAELGSEEVRELDGRPVVTELPTRLPSDRRPPGRNGPLFRRSDQTWIVSPTDGTFEGSDGVVSPVEPHGNAIFELEGDTTPRSTFESRRRL</sequence>
<feature type="transmembrane region" description="Helical" evidence="2">
    <location>
        <begin position="174"/>
        <end position="195"/>
    </location>
</feature>
<gene>
    <name evidence="3" type="ORF">CONLIGDRAFT_633403</name>
</gene>
<keyword evidence="2" id="KW-0472">Membrane</keyword>
<reference evidence="3 4" key="1">
    <citation type="submission" date="2016-10" db="EMBL/GenBank/DDBJ databases">
        <title>Draft genome sequence of Coniochaeta ligniaria NRRL30616, a lignocellulolytic fungus for bioabatement of inhibitors in plant biomass hydrolysates.</title>
        <authorList>
            <consortium name="DOE Joint Genome Institute"/>
            <person name="Jimenez D.J."/>
            <person name="Hector R.E."/>
            <person name="Riley R."/>
            <person name="Sun H."/>
            <person name="Grigoriev I.V."/>
            <person name="Van Elsas J.D."/>
            <person name="Nichols N.N."/>
        </authorList>
    </citation>
    <scope>NUCLEOTIDE SEQUENCE [LARGE SCALE GENOMIC DNA]</scope>
    <source>
        <strain evidence="3 4">NRRL 30616</strain>
    </source>
</reference>
<feature type="region of interest" description="Disordered" evidence="1">
    <location>
        <begin position="205"/>
        <end position="242"/>
    </location>
</feature>
<evidence type="ECO:0000256" key="2">
    <source>
        <dbReference type="SAM" id="Phobius"/>
    </source>
</evidence>
<feature type="compositionally biased region" description="Low complexity" evidence="1">
    <location>
        <begin position="205"/>
        <end position="215"/>
    </location>
</feature>
<dbReference type="InParanoid" id="A0A1J7JNE0"/>
<dbReference type="Proteomes" id="UP000182658">
    <property type="component" value="Unassembled WGS sequence"/>
</dbReference>
<name>A0A1J7JNE0_9PEZI</name>
<evidence type="ECO:0000313" key="4">
    <source>
        <dbReference type="Proteomes" id="UP000182658"/>
    </source>
</evidence>
<proteinExistence type="predicted"/>
<feature type="region of interest" description="Disordered" evidence="1">
    <location>
        <begin position="114"/>
        <end position="168"/>
    </location>
</feature>
<dbReference type="PANTHER" id="PTHR16861:SF4">
    <property type="entry name" value="SH3 DOMAIN PROTEIN (AFU_ORTHOLOGUE AFUA_1G13610)"/>
    <property type="match status" value="1"/>
</dbReference>
<evidence type="ECO:0008006" key="5">
    <source>
        <dbReference type="Google" id="ProtNLM"/>
    </source>
</evidence>
<keyword evidence="2" id="KW-1133">Transmembrane helix</keyword>
<feature type="region of interest" description="Disordered" evidence="1">
    <location>
        <begin position="254"/>
        <end position="275"/>
    </location>
</feature>
<keyword evidence="4" id="KW-1185">Reference proteome</keyword>
<dbReference type="OrthoDB" id="5429716at2759"/>
<keyword evidence="2" id="KW-0812">Transmembrane</keyword>
<accession>A0A1J7JNE0</accession>